<organism evidence="2 3">
    <name type="scientific">Paenibacillus gyeongsangnamensis</name>
    <dbReference type="NCBI Taxonomy" id="3388067"/>
    <lineage>
        <taxon>Bacteria</taxon>
        <taxon>Bacillati</taxon>
        <taxon>Bacillota</taxon>
        <taxon>Bacilli</taxon>
        <taxon>Bacillales</taxon>
        <taxon>Paenibacillaceae</taxon>
        <taxon>Paenibacillus</taxon>
    </lineage>
</organism>
<gene>
    <name evidence="2" type="ORF">O9H85_28060</name>
</gene>
<evidence type="ECO:0008006" key="4">
    <source>
        <dbReference type="Google" id="ProtNLM"/>
    </source>
</evidence>
<feature type="region of interest" description="Disordered" evidence="1">
    <location>
        <begin position="105"/>
        <end position="126"/>
    </location>
</feature>
<protein>
    <recommendedName>
        <fullName evidence="4">IDEAL domain-containing protein</fullName>
    </recommendedName>
</protein>
<dbReference type="EMBL" id="JAQAGZ010000022">
    <property type="protein sequence ID" value="MCZ8516179.1"/>
    <property type="molecule type" value="Genomic_DNA"/>
</dbReference>
<sequence length="136" mass="15352">MNLDNDNRQAPRIGDWVSGTSLMDERFIGYVEAIDKNGLVKIYVTQCDHDAAVGSSIRAWFTHIDRLPEHDPSDIETLRSLMDLALMTRDRAWFDELAAKLANRKSEPSPSLQADHGTPGTFGGSNRLFRRVNTDY</sequence>
<keyword evidence="3" id="KW-1185">Reference proteome</keyword>
<reference evidence="2 3" key="1">
    <citation type="submission" date="2022-12" db="EMBL/GenBank/DDBJ databases">
        <title>Draft genome sequence of Paenibacillus sp. dW9.</title>
        <authorList>
            <person name="Choi E.-W."/>
            <person name="Kim D.-U."/>
        </authorList>
    </citation>
    <scope>NUCLEOTIDE SEQUENCE [LARGE SCALE GENOMIC DNA]</scope>
    <source>
        <strain evidence="3">dW9</strain>
    </source>
</reference>
<dbReference type="Proteomes" id="UP001527882">
    <property type="component" value="Unassembled WGS sequence"/>
</dbReference>
<evidence type="ECO:0000313" key="3">
    <source>
        <dbReference type="Proteomes" id="UP001527882"/>
    </source>
</evidence>
<evidence type="ECO:0000256" key="1">
    <source>
        <dbReference type="SAM" id="MobiDB-lite"/>
    </source>
</evidence>
<dbReference type="RefSeq" id="WP_269884712.1">
    <property type="nucleotide sequence ID" value="NZ_JAQAGZ010000022.1"/>
</dbReference>
<evidence type="ECO:0000313" key="2">
    <source>
        <dbReference type="EMBL" id="MCZ8516179.1"/>
    </source>
</evidence>
<proteinExistence type="predicted"/>
<accession>A0ABT4QH53</accession>
<comment type="caution">
    <text evidence="2">The sequence shown here is derived from an EMBL/GenBank/DDBJ whole genome shotgun (WGS) entry which is preliminary data.</text>
</comment>
<name>A0ABT4QH53_9BACL</name>